<dbReference type="Gene3D" id="3.10.129.110">
    <property type="entry name" value="Polyketide synthase dehydratase"/>
    <property type="match status" value="1"/>
</dbReference>
<evidence type="ECO:0000313" key="11">
    <source>
        <dbReference type="EMBL" id="KAK4659611.1"/>
    </source>
</evidence>
<dbReference type="InterPro" id="IPR020807">
    <property type="entry name" value="PKS_DH"/>
</dbReference>
<dbReference type="InterPro" id="IPR009081">
    <property type="entry name" value="PP-bd_ACP"/>
</dbReference>
<dbReference type="InterPro" id="IPR057326">
    <property type="entry name" value="KR_dom"/>
</dbReference>
<evidence type="ECO:0000256" key="3">
    <source>
        <dbReference type="ARBA" id="ARBA00022679"/>
    </source>
</evidence>
<evidence type="ECO:0000256" key="1">
    <source>
        <dbReference type="ARBA" id="ARBA00022450"/>
    </source>
</evidence>
<dbReference type="SUPFAM" id="SSF52151">
    <property type="entry name" value="FabD/lysophospholipase-like"/>
    <property type="match status" value="1"/>
</dbReference>
<dbReference type="Gene3D" id="3.30.70.3290">
    <property type="match status" value="1"/>
</dbReference>
<dbReference type="Gene3D" id="3.40.50.720">
    <property type="entry name" value="NAD(P)-binding Rossmann-like Domain"/>
    <property type="match status" value="2"/>
</dbReference>
<feature type="active site" description="Proton acceptor; for dehydratase activity" evidence="7">
    <location>
        <position position="914"/>
    </location>
</feature>
<dbReference type="InterPro" id="IPR049900">
    <property type="entry name" value="PKS_mFAS_DH"/>
</dbReference>
<dbReference type="PROSITE" id="PS01162">
    <property type="entry name" value="QOR_ZETA_CRYSTAL"/>
    <property type="match status" value="1"/>
</dbReference>
<dbReference type="InterPro" id="IPR020806">
    <property type="entry name" value="PKS_PP-bd"/>
</dbReference>
<reference evidence="11 12" key="1">
    <citation type="journal article" date="2023" name="bioRxiv">
        <title>High-quality genome assemblies of four members of thePodospora anserinaspecies complex.</title>
        <authorList>
            <person name="Ament-Velasquez S.L."/>
            <person name="Vogan A.A."/>
            <person name="Wallerman O."/>
            <person name="Hartmann F."/>
            <person name="Gautier V."/>
            <person name="Silar P."/>
            <person name="Giraud T."/>
            <person name="Johannesson H."/>
        </authorList>
    </citation>
    <scope>NUCLEOTIDE SEQUENCE [LARGE SCALE GENOMIC DNA]</scope>
    <source>
        <strain evidence="11 12">CBS 415.72m</strain>
    </source>
</reference>
<evidence type="ECO:0000256" key="4">
    <source>
        <dbReference type="ARBA" id="ARBA00022737"/>
    </source>
</evidence>
<dbReference type="Pfam" id="PF08240">
    <property type="entry name" value="ADH_N"/>
    <property type="match status" value="1"/>
</dbReference>
<evidence type="ECO:0000313" key="12">
    <source>
        <dbReference type="Proteomes" id="UP001323405"/>
    </source>
</evidence>
<accession>A0ABR0GV28</accession>
<evidence type="ECO:0000256" key="6">
    <source>
        <dbReference type="ARBA" id="ARBA00023268"/>
    </source>
</evidence>
<keyword evidence="1" id="KW-0596">Phosphopantetheine</keyword>
<feature type="domain" description="Carrier" evidence="8">
    <location>
        <begin position="2111"/>
        <end position="2188"/>
    </location>
</feature>
<dbReference type="SUPFAM" id="SSF47336">
    <property type="entry name" value="ACP-like"/>
    <property type="match status" value="1"/>
</dbReference>
<dbReference type="PROSITE" id="PS52019">
    <property type="entry name" value="PKS_MFAS_DH"/>
    <property type="match status" value="1"/>
</dbReference>
<dbReference type="Pfam" id="PF00109">
    <property type="entry name" value="ketoacyl-synt"/>
    <property type="match status" value="2"/>
</dbReference>
<dbReference type="GeneID" id="87905511"/>
<dbReference type="Pfam" id="PF00668">
    <property type="entry name" value="Condensation"/>
    <property type="match status" value="1"/>
</dbReference>
<dbReference type="Gene3D" id="3.30.559.30">
    <property type="entry name" value="Nonribosomal peptide synthetase, condensation domain"/>
    <property type="match status" value="1"/>
</dbReference>
<dbReference type="PANTHER" id="PTHR43775:SF29">
    <property type="entry name" value="ASPERFURANONE POLYKETIDE SYNTHASE AFOG-RELATED"/>
    <property type="match status" value="1"/>
</dbReference>
<dbReference type="Gene3D" id="1.10.1200.10">
    <property type="entry name" value="ACP-like"/>
    <property type="match status" value="1"/>
</dbReference>
<dbReference type="Gene3D" id="3.40.366.10">
    <property type="entry name" value="Malonyl-Coenzyme A Acyl Carrier Protein, domain 2"/>
    <property type="match status" value="1"/>
</dbReference>
<dbReference type="InterPro" id="IPR020843">
    <property type="entry name" value="ER"/>
</dbReference>
<dbReference type="Pfam" id="PF00698">
    <property type="entry name" value="Acyl_transf_1"/>
    <property type="match status" value="1"/>
</dbReference>
<dbReference type="SMART" id="SM00825">
    <property type="entry name" value="PKS_KS"/>
    <property type="match status" value="1"/>
</dbReference>
<dbReference type="InterPro" id="IPR036291">
    <property type="entry name" value="NAD(P)-bd_dom_sf"/>
</dbReference>
<dbReference type="CDD" id="cd05195">
    <property type="entry name" value="enoyl_red"/>
    <property type="match status" value="1"/>
</dbReference>
<dbReference type="Pfam" id="PF14765">
    <property type="entry name" value="PS-DH"/>
    <property type="match status" value="1"/>
</dbReference>
<organism evidence="11 12">
    <name type="scientific">Podospora pseudocomata</name>
    <dbReference type="NCBI Taxonomy" id="2093779"/>
    <lineage>
        <taxon>Eukaryota</taxon>
        <taxon>Fungi</taxon>
        <taxon>Dikarya</taxon>
        <taxon>Ascomycota</taxon>
        <taxon>Pezizomycotina</taxon>
        <taxon>Sordariomycetes</taxon>
        <taxon>Sordariomycetidae</taxon>
        <taxon>Sordariales</taxon>
        <taxon>Podosporaceae</taxon>
        <taxon>Podospora</taxon>
    </lineage>
</organism>
<dbReference type="InterPro" id="IPR016039">
    <property type="entry name" value="Thiolase-like"/>
</dbReference>
<dbReference type="SMART" id="SM00822">
    <property type="entry name" value="PKS_KR"/>
    <property type="match status" value="1"/>
</dbReference>
<evidence type="ECO:0000256" key="2">
    <source>
        <dbReference type="ARBA" id="ARBA00022553"/>
    </source>
</evidence>
<proteinExistence type="predicted"/>
<dbReference type="Pfam" id="PF08659">
    <property type="entry name" value="KR"/>
    <property type="match status" value="1"/>
</dbReference>
<feature type="region of interest" description="N-terminal hotdog fold" evidence="7">
    <location>
        <begin position="882"/>
        <end position="1018"/>
    </location>
</feature>
<feature type="region of interest" description="C-terminal hotdog fold" evidence="7">
    <location>
        <begin position="1038"/>
        <end position="1197"/>
    </location>
</feature>
<dbReference type="SMART" id="SM00826">
    <property type="entry name" value="PKS_DH"/>
    <property type="match status" value="1"/>
</dbReference>
<feature type="domain" description="Ketosynthase family 3 (KS3)" evidence="9">
    <location>
        <begin position="11"/>
        <end position="390"/>
    </location>
</feature>
<dbReference type="SUPFAM" id="SSF55048">
    <property type="entry name" value="Probable ACP-binding domain of malonyl-CoA ACP transacylase"/>
    <property type="match status" value="1"/>
</dbReference>
<dbReference type="InterPro" id="IPR014030">
    <property type="entry name" value="Ketoacyl_synth_N"/>
</dbReference>
<dbReference type="PROSITE" id="PS50075">
    <property type="entry name" value="CARRIER"/>
    <property type="match status" value="1"/>
</dbReference>
<dbReference type="SMART" id="SM00827">
    <property type="entry name" value="PKS_AT"/>
    <property type="match status" value="1"/>
</dbReference>
<dbReference type="InterPro" id="IPR001242">
    <property type="entry name" value="Condensation_dom"/>
</dbReference>
<dbReference type="InterPro" id="IPR013968">
    <property type="entry name" value="PKS_KR"/>
</dbReference>
<evidence type="ECO:0000259" key="8">
    <source>
        <dbReference type="PROSITE" id="PS50075"/>
    </source>
</evidence>
<dbReference type="InterPro" id="IPR020841">
    <property type="entry name" value="PKS_Beta-ketoAc_synthase_dom"/>
</dbReference>
<keyword evidence="2" id="KW-0597">Phosphoprotein</keyword>
<dbReference type="InterPro" id="IPR011032">
    <property type="entry name" value="GroES-like_sf"/>
</dbReference>
<dbReference type="InterPro" id="IPR016035">
    <property type="entry name" value="Acyl_Trfase/lysoPLipase"/>
</dbReference>
<name>A0ABR0GV28_9PEZI</name>
<evidence type="ECO:0000256" key="7">
    <source>
        <dbReference type="PROSITE-ProRule" id="PRU01363"/>
    </source>
</evidence>
<dbReference type="InterPro" id="IPR014031">
    <property type="entry name" value="Ketoacyl_synth_C"/>
</dbReference>
<dbReference type="InterPro" id="IPR049552">
    <property type="entry name" value="PKS_DH_N"/>
</dbReference>
<dbReference type="Proteomes" id="UP001323405">
    <property type="component" value="Unassembled WGS sequence"/>
</dbReference>
<dbReference type="SUPFAM" id="SSF50129">
    <property type="entry name" value="GroES-like"/>
    <property type="match status" value="1"/>
</dbReference>
<gene>
    <name evidence="11" type="ORF">QC762_111870</name>
</gene>
<keyword evidence="12" id="KW-1185">Reference proteome</keyword>
<dbReference type="InterPro" id="IPR001227">
    <property type="entry name" value="Ac_transferase_dom_sf"/>
</dbReference>
<feature type="active site" description="Proton donor; for dehydratase activity" evidence="7">
    <location>
        <position position="1103"/>
    </location>
</feature>
<dbReference type="InterPro" id="IPR032821">
    <property type="entry name" value="PKS_assoc"/>
</dbReference>
<dbReference type="Gene3D" id="3.30.559.10">
    <property type="entry name" value="Chloramphenicol acetyltransferase-like domain"/>
    <property type="match status" value="1"/>
</dbReference>
<dbReference type="InterPro" id="IPR014043">
    <property type="entry name" value="Acyl_transferase_dom"/>
</dbReference>
<dbReference type="SMART" id="SM00823">
    <property type="entry name" value="PKS_PP"/>
    <property type="match status" value="1"/>
</dbReference>
<dbReference type="EMBL" id="JAFFHA010000001">
    <property type="protein sequence ID" value="KAK4659611.1"/>
    <property type="molecule type" value="Genomic_DNA"/>
</dbReference>
<evidence type="ECO:0000259" key="10">
    <source>
        <dbReference type="PROSITE" id="PS52019"/>
    </source>
</evidence>
<dbReference type="Pfam" id="PF13602">
    <property type="entry name" value="ADH_zinc_N_2"/>
    <property type="match status" value="1"/>
</dbReference>
<dbReference type="InterPro" id="IPR013154">
    <property type="entry name" value="ADH-like_N"/>
</dbReference>
<dbReference type="InterPro" id="IPR049551">
    <property type="entry name" value="PKS_DH_C"/>
</dbReference>
<dbReference type="SMART" id="SM00829">
    <property type="entry name" value="PKS_ER"/>
    <property type="match status" value="1"/>
</dbReference>
<dbReference type="SUPFAM" id="SSF52777">
    <property type="entry name" value="CoA-dependent acyltransferases"/>
    <property type="match status" value="2"/>
</dbReference>
<dbReference type="PROSITE" id="PS51257">
    <property type="entry name" value="PROKAR_LIPOPROTEIN"/>
    <property type="match status" value="1"/>
</dbReference>
<dbReference type="Pfam" id="PF21089">
    <property type="entry name" value="PKS_DH_N"/>
    <property type="match status" value="1"/>
</dbReference>
<feature type="domain" description="PKS/mFAS DH" evidence="10">
    <location>
        <begin position="882"/>
        <end position="1197"/>
    </location>
</feature>
<evidence type="ECO:0000259" key="9">
    <source>
        <dbReference type="PROSITE" id="PS52004"/>
    </source>
</evidence>
<sequence length="2677" mass="294615">MASSTSRDKHPNPPAIVGMACRVPGAITPARLWDNILSQIDLQRKMPPDRFNIDAFYHPDHTHKGTLNTKHGYFLDQPLADFDAEFFGVSGKEAEAMDPQQRLLLEVTYEALEDAGIPLASVRGSRTSVYCGMYTTSNDYHNLQNKDLEYYPNGEADMAVVVGSALHFGPNTYQTMTDMGFLSSDGRCRSFDRDGEGYVRGDGVCAVVLKRREEAVGDGDWVRAVVRGSGVNHDGKTDGITLPSAELQEGLIRETYGRAGIDPDDTEYFEAHGTGTKAGDPREAAAIGKVFGTSTRTRPLYIGSVKSNIGHLEGAAGLAGIIKATLAIQNGKIPPNMHFHKPNPEILFDEWKLKVPTSALDWVESDGKPRRASINSFGYGGANAHVVLEQPLDSPTVIVNGVDKAKTRPYLLPLTSHSEVAGEKAISNLASYLSSKKGGDQQTLIRDLAHSFSTRRSVHSNRTFAVLSHGAGVEELANALSSGASSAKWTQPLDSEQPIRVGYVFTGQGAQTYDMSRELILHSEAFRATLERCDEALQTLPDKPDWRIVDELLRDEEGSRLSKSRFSQPVCTAVQVAVVDLLSDWGVKPSAVCGHSSGEIAAAYAAGVLSLEGAIVTAYYRGLYMSAGLEAADCIPGAMMAVGLSAAELKVELGAYADRLTIAAINSPSSVTVSGDLDAVTELKEKLLARKAFARQLKVEQAFHSHHMAPMAPRYQAALEGRELAVCSQKPTARMFSSVTARVVSDSGSLGPGYWAANMVQPVRFSDALTGAVLDEEEKPTVDILLEIGPHPALKAPAKEVLKLLGLDKTPYLGTLSRDRSAYKSLLSTAGELFTLGYPVDLPVINGPGNRLVDLPTYAWNHKNYWSLNRLTTEHLHRETRHTLLGVPVPGGVHHIPRWRNYIRLREIAWLRDHCVDGKVVFPAAGYCCMAIEAAVRLGDRRNESIAAVHLKEVLIKAPLALREDHDEGAETVLELRPVAESARTFSEEWFEFEVSSFEEGLETRHCHGRIWVEYGEPRGLRSLTKVEGVEEMRGRSDRYVSAKSLYERLERLDLKYGPYFALLKGDVVSGPGFAVAEFEFDPMVFPKHELEERTVLHPTLLDSMFHVLFSGIESRLGREITEAFVSTYMKTLDISGILVEQGGRGGRRGYTVQTRTELPSQRMAVNHILLREEGSGELIIEATGNEVTALGSDGQGQGRALFFRQRWQPSLLAHLAVPVTGRPLYETLHILSEETQWPERFDVLAGPEGRYDLVIVGKDAELSPEALQTSLASNAVVVTSESLTEWTPVATASEWTAYRPATNVSTAQIDLTVILSTVSSETTRAIMEELEASPYIASYVVVLSSLDNHSNPIDPPSEWFGTRHLLTLENITLLWLTLGATIQSTNPSHAKILGLLRVARNENQASRLLSLDIQPSTSPALITKQILPCLSTASEEDFSLHHTTLHIPRIEEDLPHNRKLPSGLGSLPQPSPYNSHPSLALRVGKIGLLETLHFVSLPQDNTALGDNQVLIRVKASALNFHDLAVALGIIQDYNMGNECAGVITAVGASVTNLSPGDRVVAYRPGQGAHQTFVRQDGEMCVKIPDTMSFSLGASLPVTMTTAFYSLFTVGRLKRGETVLIHSAAGGVGQVAIQMAKNIGARVLVTCSEGKRGLMRERYGMEEGEVFNSRDDSFVRGVMEATEGKGVDVVINSLAGKLLHATWGCLAPFGRFVEIGKRDIHQNSNLGMDPFRRNVSFASVDMILVYELDKPLAARLLGETFEMVFSGEVRPPEGLFEYSYGQAEKAFRLMQLGRHTGKIVLTVDEEEEEEVMVAPPSYDQRLLFKGDRTYLLVGGLGGLGTGTAEWMYLRGARRFAFMSRSGDQSSNGRKTVNWLRSRKAEVSVYKGDVGVLADVENVVREIGPSLAGVFHIAVVLQDGMIRSLSFDQYQTGLHTKCTGAWNLHTATLGIDLDFFVCWSSVSAICGNKGQGAYVAANAYMDAFMRWRREQGLVGTAMNLGAVPTRGLVAENELVRKSLDRNKLDILTEQELMFLIEEAVQLKKPDAATDGLDWHQLIVGVNTKEPDVWWSERSVFRTLYANRSYGTGAGSGAAAGQVNTASLLASAGSVEDKIAVLQQAFTQKVATVLSTPTESILPTNPLSFYGLDSIVAVEFRKWFKETAEVDLSLFDILGAKSIQGLVEKVVASMPVAAVSSSEERVKTGSGEKQTSASVINGQHDQSRKLDHIPRLQTSGPVPVSTHQARMYARHVRAEDKSQMNLCGVLRISGHPDLPALGKAFHETVRRHQALSTAFVQDGNRLVQSPSPEPKCRLVIEDVSYTTSPQTELQIIISRLRNQQLEIAKGEVATMTLVRTSETEYFVIFIAHHICFDRASFTILSDDWMDLYDAIRSSRDLDTVPSPPITFADFARWHNTLLKFPPALANLDFWTQELTNLPTAGTLLPFAQRKTRPSTWQTHRRHFTTQLPSKFSKRLKRICAHLSSTPFHFLLAAWRAYLFRHTADKDFTILMLEGNRPHPDAESVIGCLANVLPLRFNNDCSLQTPFEDVIISARDLTLEALEHAEVSFDDIVDRVVGKENRPEGYMPLGQVAINFQMHGGAPWEYRHADFEVGVHRLYNIGHPCELVLEVVEGGEGEFGFFMQHCTVLYRDEDMDRFGEGFVRFVESVVRDHRQVVGEV</sequence>
<dbReference type="Gene3D" id="3.40.47.10">
    <property type="match status" value="2"/>
</dbReference>
<dbReference type="InterPro" id="IPR050091">
    <property type="entry name" value="PKS_NRPS_Biosynth_Enz"/>
</dbReference>
<dbReference type="InterPro" id="IPR023213">
    <property type="entry name" value="CAT-like_dom_sf"/>
</dbReference>
<dbReference type="PANTHER" id="PTHR43775">
    <property type="entry name" value="FATTY ACID SYNTHASE"/>
    <property type="match status" value="1"/>
</dbReference>
<dbReference type="PROSITE" id="PS52004">
    <property type="entry name" value="KS3_2"/>
    <property type="match status" value="1"/>
</dbReference>
<dbReference type="InterPro" id="IPR002364">
    <property type="entry name" value="Quin_OxRdtase/zeta-crystal_CS"/>
</dbReference>
<dbReference type="CDD" id="cd00833">
    <property type="entry name" value="PKS"/>
    <property type="match status" value="1"/>
</dbReference>
<keyword evidence="6" id="KW-0511">Multifunctional enzyme</keyword>
<comment type="caution">
    <text evidence="11">The sequence shown here is derived from an EMBL/GenBank/DDBJ whole genome shotgun (WGS) entry which is preliminary data.</text>
</comment>
<dbReference type="RefSeq" id="XP_062748581.1">
    <property type="nucleotide sequence ID" value="XM_062885604.1"/>
</dbReference>
<dbReference type="Pfam" id="PF00550">
    <property type="entry name" value="PP-binding"/>
    <property type="match status" value="1"/>
</dbReference>
<dbReference type="InterPro" id="IPR016036">
    <property type="entry name" value="Malonyl_transacylase_ACP-bd"/>
</dbReference>
<dbReference type="InterPro" id="IPR042104">
    <property type="entry name" value="PKS_dehydratase_sf"/>
</dbReference>
<dbReference type="Pfam" id="PF16197">
    <property type="entry name" value="KAsynt_C_assoc"/>
    <property type="match status" value="1"/>
</dbReference>
<dbReference type="SUPFAM" id="SSF51735">
    <property type="entry name" value="NAD(P)-binding Rossmann-fold domains"/>
    <property type="match status" value="2"/>
</dbReference>
<dbReference type="Pfam" id="PF02801">
    <property type="entry name" value="Ketoacyl-synt_C"/>
    <property type="match status" value="1"/>
</dbReference>
<protein>
    <submittedName>
        <fullName evidence="11">PKS/NRPS-like protein biosynthetic cluster</fullName>
    </submittedName>
</protein>
<keyword evidence="4" id="KW-0677">Repeat</keyword>
<dbReference type="SUPFAM" id="SSF53901">
    <property type="entry name" value="Thiolase-like"/>
    <property type="match status" value="1"/>
</dbReference>
<keyword evidence="5" id="KW-0560">Oxidoreductase</keyword>
<dbReference type="Gene3D" id="3.90.180.10">
    <property type="entry name" value="Medium-chain alcohol dehydrogenases, catalytic domain"/>
    <property type="match status" value="1"/>
</dbReference>
<keyword evidence="3" id="KW-0808">Transferase</keyword>
<dbReference type="InterPro" id="IPR036736">
    <property type="entry name" value="ACP-like_sf"/>
</dbReference>
<evidence type="ECO:0000256" key="5">
    <source>
        <dbReference type="ARBA" id="ARBA00023002"/>
    </source>
</evidence>